<evidence type="ECO:0000256" key="2">
    <source>
        <dbReference type="ARBA" id="ARBA00022801"/>
    </source>
</evidence>
<dbReference type="Gene3D" id="3.90.79.10">
    <property type="entry name" value="Nucleoside Triphosphate Pyrophosphohydrolase"/>
    <property type="match status" value="1"/>
</dbReference>
<reference evidence="4" key="2">
    <citation type="journal article" date="2021" name="PeerJ">
        <title>Extensive microbial diversity within the chicken gut microbiome revealed by metagenomics and culture.</title>
        <authorList>
            <person name="Gilroy R."/>
            <person name="Ravi A."/>
            <person name="Getino M."/>
            <person name="Pursley I."/>
            <person name="Horton D.L."/>
            <person name="Alikhan N.F."/>
            <person name="Baker D."/>
            <person name="Gharbi K."/>
            <person name="Hall N."/>
            <person name="Watson M."/>
            <person name="Adriaenssens E.M."/>
            <person name="Foster-Nyarko E."/>
            <person name="Jarju S."/>
            <person name="Secka A."/>
            <person name="Antonio M."/>
            <person name="Oren A."/>
            <person name="Chaudhuri R.R."/>
            <person name="La Ragione R."/>
            <person name="Hildebrand F."/>
            <person name="Pallen M.J."/>
        </authorList>
    </citation>
    <scope>NUCLEOTIDE SEQUENCE</scope>
    <source>
        <strain evidence="4">ChiBcec7-5410</strain>
    </source>
</reference>
<evidence type="ECO:0000313" key="4">
    <source>
        <dbReference type="EMBL" id="HIT93954.1"/>
    </source>
</evidence>
<dbReference type="PROSITE" id="PS51462">
    <property type="entry name" value="NUDIX"/>
    <property type="match status" value="1"/>
</dbReference>
<dbReference type="Proteomes" id="UP000824160">
    <property type="component" value="Unassembled WGS sequence"/>
</dbReference>
<dbReference type="GO" id="GO:0005829">
    <property type="term" value="C:cytosol"/>
    <property type="evidence" value="ECO:0007669"/>
    <property type="project" value="TreeGrafter"/>
</dbReference>
<protein>
    <submittedName>
        <fullName evidence="4">NUDIX hydrolase</fullName>
    </submittedName>
</protein>
<keyword evidence="2 4" id="KW-0378">Hydrolase</keyword>
<accession>A0A9D1KR66</accession>
<reference evidence="4" key="1">
    <citation type="submission" date="2020-10" db="EMBL/GenBank/DDBJ databases">
        <authorList>
            <person name="Gilroy R."/>
        </authorList>
    </citation>
    <scope>NUCLEOTIDE SEQUENCE</scope>
    <source>
        <strain evidence="4">ChiBcec7-5410</strain>
    </source>
</reference>
<organism evidence="4 5">
    <name type="scientific">Candidatus Faecivivens stercoripullorum</name>
    <dbReference type="NCBI Taxonomy" id="2840805"/>
    <lineage>
        <taxon>Bacteria</taxon>
        <taxon>Bacillati</taxon>
        <taxon>Bacillota</taxon>
        <taxon>Clostridia</taxon>
        <taxon>Eubacteriales</taxon>
        <taxon>Oscillospiraceae</taxon>
        <taxon>Oscillospiraceae incertae sedis</taxon>
        <taxon>Candidatus Faecivivens</taxon>
    </lineage>
</organism>
<dbReference type="EMBL" id="DVLW01000053">
    <property type="protein sequence ID" value="HIT93954.1"/>
    <property type="molecule type" value="Genomic_DNA"/>
</dbReference>
<dbReference type="Pfam" id="PF00293">
    <property type="entry name" value="NUDIX"/>
    <property type="match status" value="1"/>
</dbReference>
<dbReference type="GO" id="GO:0006753">
    <property type="term" value="P:nucleoside phosphate metabolic process"/>
    <property type="evidence" value="ECO:0007669"/>
    <property type="project" value="TreeGrafter"/>
</dbReference>
<dbReference type="AlphaFoldDB" id="A0A9D1KR66"/>
<dbReference type="GO" id="GO:0019693">
    <property type="term" value="P:ribose phosphate metabolic process"/>
    <property type="evidence" value="ECO:0007669"/>
    <property type="project" value="TreeGrafter"/>
</dbReference>
<dbReference type="GO" id="GO:0016787">
    <property type="term" value="F:hydrolase activity"/>
    <property type="evidence" value="ECO:0007669"/>
    <property type="project" value="UniProtKB-KW"/>
</dbReference>
<evidence type="ECO:0000259" key="3">
    <source>
        <dbReference type="PROSITE" id="PS51462"/>
    </source>
</evidence>
<proteinExistence type="predicted"/>
<feature type="domain" description="Nudix hydrolase" evidence="3">
    <location>
        <begin position="43"/>
        <end position="171"/>
    </location>
</feature>
<dbReference type="SUPFAM" id="SSF55811">
    <property type="entry name" value="Nudix"/>
    <property type="match status" value="1"/>
</dbReference>
<name>A0A9D1KR66_9FIRM</name>
<comment type="caution">
    <text evidence="4">The sequence shown here is derived from an EMBL/GenBank/DDBJ whole genome shotgun (WGS) entry which is preliminary data.</text>
</comment>
<dbReference type="PANTHER" id="PTHR11839:SF18">
    <property type="entry name" value="NUDIX HYDROLASE DOMAIN-CONTAINING PROTEIN"/>
    <property type="match status" value="1"/>
</dbReference>
<gene>
    <name evidence="4" type="ORF">IAC43_02090</name>
</gene>
<sequence length="181" mass="20255">MTEKDLREEKVSGEEIFEGKVVHLVRDTVQLPDGNNATREVILHPGGVGVLPLMEDGTALVVRQFRYPQHQVLTEIPAGKMEYGEDPLECGKRELSEEVGAKAENWTFLGNIYPTPAYDTEIIRIYLATGLTFGEQHLDEGEFLNVCRVPLEQLIEQVMDGTIKDAKTQIAVLKTARMMGK</sequence>
<dbReference type="InterPro" id="IPR000086">
    <property type="entry name" value="NUDIX_hydrolase_dom"/>
</dbReference>
<dbReference type="PANTHER" id="PTHR11839">
    <property type="entry name" value="UDP/ADP-SUGAR PYROPHOSPHATASE"/>
    <property type="match status" value="1"/>
</dbReference>
<dbReference type="FunFam" id="3.90.79.10:FF:000024">
    <property type="entry name" value="ADP-ribose pyrophosphatase"/>
    <property type="match status" value="1"/>
</dbReference>
<evidence type="ECO:0000256" key="1">
    <source>
        <dbReference type="ARBA" id="ARBA00001946"/>
    </source>
</evidence>
<dbReference type="InterPro" id="IPR015797">
    <property type="entry name" value="NUDIX_hydrolase-like_dom_sf"/>
</dbReference>
<evidence type="ECO:0000313" key="5">
    <source>
        <dbReference type="Proteomes" id="UP000824160"/>
    </source>
</evidence>
<comment type="cofactor">
    <cofactor evidence="1">
        <name>Mg(2+)</name>
        <dbReference type="ChEBI" id="CHEBI:18420"/>
    </cofactor>
</comment>